<evidence type="ECO:0000256" key="4">
    <source>
        <dbReference type="ARBA" id="ARBA00048448"/>
    </source>
</evidence>
<dbReference type="GeneID" id="85381474"/>
<gene>
    <name evidence="7" type="ORF">CPAR01_13321</name>
</gene>
<reference evidence="7 8" key="1">
    <citation type="submission" date="2016-10" db="EMBL/GenBank/DDBJ databases">
        <title>The genome sequence of Colletotrichum fioriniae PJ7.</title>
        <authorList>
            <person name="Baroncelli R."/>
        </authorList>
    </citation>
    <scope>NUCLEOTIDE SEQUENCE [LARGE SCALE GENOMIC DNA]</scope>
    <source>
        <strain evidence="7 8">IMI 384185</strain>
    </source>
</reference>
<dbReference type="SUPFAM" id="SSF54373">
    <property type="entry name" value="FAD-linked reductases, C-terminal domain"/>
    <property type="match status" value="1"/>
</dbReference>
<comment type="caution">
    <text evidence="7">The sequence shown here is derived from an EMBL/GenBank/DDBJ whole genome shotgun (WGS) entry which is preliminary data.</text>
</comment>
<evidence type="ECO:0000313" key="8">
    <source>
        <dbReference type="Proteomes" id="UP001241169"/>
    </source>
</evidence>
<name>A0ABQ9S6R1_9PEZI</name>
<comment type="cofactor">
    <cofactor evidence="1 5">
        <name>FAD</name>
        <dbReference type="ChEBI" id="CHEBI:57692"/>
    </cofactor>
</comment>
<dbReference type="EMBL" id="MOPA01000012">
    <property type="protein sequence ID" value="KAK1526793.1"/>
    <property type="molecule type" value="Genomic_DNA"/>
</dbReference>
<comment type="catalytic activity">
    <reaction evidence="4">
        <text>a secondary aliphatic amine + O2 + H2O = a primary amine + an aldehyde + H2O2</text>
        <dbReference type="Rhea" id="RHEA:26414"/>
        <dbReference type="ChEBI" id="CHEBI:15377"/>
        <dbReference type="ChEBI" id="CHEBI:15379"/>
        <dbReference type="ChEBI" id="CHEBI:16240"/>
        <dbReference type="ChEBI" id="CHEBI:17478"/>
        <dbReference type="ChEBI" id="CHEBI:58855"/>
        <dbReference type="ChEBI" id="CHEBI:65296"/>
        <dbReference type="EC" id="1.4.3.4"/>
    </reaction>
</comment>
<dbReference type="Proteomes" id="UP001241169">
    <property type="component" value="Unassembled WGS sequence"/>
</dbReference>
<dbReference type="PANTHER" id="PTHR43563">
    <property type="entry name" value="AMINE OXIDASE"/>
    <property type="match status" value="1"/>
</dbReference>
<evidence type="ECO:0000256" key="1">
    <source>
        <dbReference type="ARBA" id="ARBA00001974"/>
    </source>
</evidence>
<comment type="similarity">
    <text evidence="2 5">Belongs to the flavin monoamine oxidase family.</text>
</comment>
<dbReference type="InterPro" id="IPR002937">
    <property type="entry name" value="Amino_oxidase"/>
</dbReference>
<dbReference type="InterPro" id="IPR001613">
    <property type="entry name" value="Flavin_amine_oxidase"/>
</dbReference>
<keyword evidence="5" id="KW-0285">Flavoprotein</keyword>
<sequence length="466" mass="51578">MMGESTTEYTPDTTPIYDCVVIGAGYSGLAAARLLKDAGKKVLLLEARDRVGGRAKTIPLDNGDYWDVGASFVGHKQDLMHALAKEFDVPLFKPPSQGKIVLAYRGKARSYAGLIPPVRPWEALDTGLFVRRFEKLCETVNMEEPWQTPNAEELDRMTVHEWLKKQAWTQATIDLGNLAFEGTIGQNTSCISMLHAMFFFKGVVSLTSGLSCENGAQQHFIQGGGQAIAEKLREHLGDGGIRFEEPVCGITYTESLATIRTSRGTYRSRRIISAIPPPHILKIDFEPRLPVEKTTLLQHMPMGAYMKVYATYKTPFWRERGLTGESTNPTGFLSVTYDATSQSGGPAKLTGFIVGTKAREFISFSKDQKRAVALAGFASAFGPEALDPEEFFFHTMMEEEWALGCPMATPAPGMWTLLGEWVRKPVGAIHWAGTETSTKHYGYMEGAVFAGQRAAREVLEELKWKI</sequence>
<keyword evidence="3 5" id="KW-0560">Oxidoreductase</keyword>
<evidence type="ECO:0000256" key="2">
    <source>
        <dbReference type="ARBA" id="ARBA00005995"/>
    </source>
</evidence>
<evidence type="ECO:0000313" key="7">
    <source>
        <dbReference type="EMBL" id="KAK1526793.1"/>
    </source>
</evidence>
<dbReference type="PRINTS" id="PR00757">
    <property type="entry name" value="AMINEOXDASEF"/>
</dbReference>
<evidence type="ECO:0000256" key="3">
    <source>
        <dbReference type="ARBA" id="ARBA00023002"/>
    </source>
</evidence>
<dbReference type="EC" id="1.4.3.-" evidence="5"/>
<keyword evidence="8" id="KW-1185">Reference proteome</keyword>
<proteinExistence type="inferred from homology"/>
<accession>A0ABQ9S6R1</accession>
<protein>
    <recommendedName>
        <fullName evidence="5">Amine oxidase</fullName>
        <ecNumber evidence="5">1.4.3.-</ecNumber>
    </recommendedName>
</protein>
<dbReference type="RefSeq" id="XP_060343968.1">
    <property type="nucleotide sequence ID" value="XM_060497575.1"/>
</dbReference>
<dbReference type="PANTHER" id="PTHR43563:SF1">
    <property type="entry name" value="AMINE OXIDASE [FLAVIN-CONTAINING] B"/>
    <property type="match status" value="1"/>
</dbReference>
<dbReference type="InterPro" id="IPR050703">
    <property type="entry name" value="Flavin_MAO"/>
</dbReference>
<dbReference type="InterPro" id="IPR036188">
    <property type="entry name" value="FAD/NAD-bd_sf"/>
</dbReference>
<feature type="domain" description="Amine oxidase" evidence="6">
    <location>
        <begin position="27"/>
        <end position="459"/>
    </location>
</feature>
<organism evidence="7 8">
    <name type="scientific">Colletotrichum paranaense</name>
    <dbReference type="NCBI Taxonomy" id="1914294"/>
    <lineage>
        <taxon>Eukaryota</taxon>
        <taxon>Fungi</taxon>
        <taxon>Dikarya</taxon>
        <taxon>Ascomycota</taxon>
        <taxon>Pezizomycotina</taxon>
        <taxon>Sordariomycetes</taxon>
        <taxon>Hypocreomycetidae</taxon>
        <taxon>Glomerellales</taxon>
        <taxon>Glomerellaceae</taxon>
        <taxon>Colletotrichum</taxon>
        <taxon>Colletotrichum acutatum species complex</taxon>
    </lineage>
</organism>
<dbReference type="SUPFAM" id="SSF51905">
    <property type="entry name" value="FAD/NAD(P)-binding domain"/>
    <property type="match status" value="1"/>
</dbReference>
<dbReference type="Pfam" id="PF01593">
    <property type="entry name" value="Amino_oxidase"/>
    <property type="match status" value="1"/>
</dbReference>
<evidence type="ECO:0000256" key="5">
    <source>
        <dbReference type="RuleBase" id="RU362067"/>
    </source>
</evidence>
<evidence type="ECO:0000259" key="6">
    <source>
        <dbReference type="Pfam" id="PF01593"/>
    </source>
</evidence>
<dbReference type="Gene3D" id="3.50.50.60">
    <property type="entry name" value="FAD/NAD(P)-binding domain"/>
    <property type="match status" value="1"/>
</dbReference>
<keyword evidence="5" id="KW-0274">FAD</keyword>